<evidence type="ECO:0000313" key="6">
    <source>
        <dbReference type="Proteomes" id="UP000799757"/>
    </source>
</evidence>
<dbReference type="GO" id="GO:0008270">
    <property type="term" value="F:zinc ion binding"/>
    <property type="evidence" value="ECO:0007669"/>
    <property type="project" value="InterPro"/>
</dbReference>
<dbReference type="PANTHER" id="PTHR37534:SF15">
    <property type="entry name" value="ZN(II)2CYS6 TRANSCRIPTION FACTOR (EUROFUNG)"/>
    <property type="match status" value="1"/>
</dbReference>
<organism evidence="5 6">
    <name type="scientific">Melanomma pulvis-pyrius CBS 109.77</name>
    <dbReference type="NCBI Taxonomy" id="1314802"/>
    <lineage>
        <taxon>Eukaryota</taxon>
        <taxon>Fungi</taxon>
        <taxon>Dikarya</taxon>
        <taxon>Ascomycota</taxon>
        <taxon>Pezizomycotina</taxon>
        <taxon>Dothideomycetes</taxon>
        <taxon>Pleosporomycetidae</taxon>
        <taxon>Pleosporales</taxon>
        <taxon>Melanommataceae</taxon>
        <taxon>Melanomma</taxon>
    </lineage>
</organism>
<dbReference type="SMART" id="SM00066">
    <property type="entry name" value="GAL4"/>
    <property type="match status" value="1"/>
</dbReference>
<dbReference type="Pfam" id="PF00172">
    <property type="entry name" value="Zn_clus"/>
    <property type="match status" value="1"/>
</dbReference>
<evidence type="ECO:0000259" key="4">
    <source>
        <dbReference type="PROSITE" id="PS50048"/>
    </source>
</evidence>
<feature type="region of interest" description="Disordered" evidence="3">
    <location>
        <begin position="53"/>
        <end position="83"/>
    </location>
</feature>
<dbReference type="GO" id="GO:0000976">
    <property type="term" value="F:transcription cis-regulatory region binding"/>
    <property type="evidence" value="ECO:0007669"/>
    <property type="project" value="TreeGrafter"/>
</dbReference>
<dbReference type="Proteomes" id="UP000799757">
    <property type="component" value="Unassembled WGS sequence"/>
</dbReference>
<proteinExistence type="predicted"/>
<evidence type="ECO:0000256" key="3">
    <source>
        <dbReference type="SAM" id="MobiDB-lite"/>
    </source>
</evidence>
<dbReference type="PANTHER" id="PTHR37534">
    <property type="entry name" value="TRANSCRIPTIONAL ACTIVATOR PROTEIN UGA3"/>
    <property type="match status" value="1"/>
</dbReference>
<comment type="subcellular location">
    <subcellularLocation>
        <location evidence="1">Nucleus</location>
    </subcellularLocation>
</comment>
<accession>A0A6A6X4Z5</accession>
<dbReference type="GO" id="GO:0000981">
    <property type="term" value="F:DNA-binding transcription factor activity, RNA polymerase II-specific"/>
    <property type="evidence" value="ECO:0007669"/>
    <property type="project" value="InterPro"/>
</dbReference>
<keyword evidence="2" id="KW-0539">Nucleus</keyword>
<dbReference type="PROSITE" id="PS50048">
    <property type="entry name" value="ZN2_CY6_FUNGAL_2"/>
    <property type="match status" value="1"/>
</dbReference>
<dbReference type="OrthoDB" id="3509362at2759"/>
<dbReference type="CDD" id="cd00067">
    <property type="entry name" value="GAL4"/>
    <property type="match status" value="1"/>
</dbReference>
<sequence length="509" mass="56345">MIAPHTRTRTGCWTCRKAGYKCDEQKPFCGRCIRLKITCKGYGVKLKWQVTSTVSAPSKRPHNGRGRSAEQSTGTGTALSPMSTSSISSAHALLDGSGWDSPRELAYEGAFTPTMANFDLVPDLSAGDKRLMHYWTEQLSSLISITPRTRQPSPFQLHLTAMTYNPGALRSTILSMAAKHLALVSGDASLRHCAYRHQRDAIRLLQQLIQAPVEAAAEPTLATVLMMQVSTRLFGEDDAEPLVANHLIGAKAMVVQRRGGLAAWSTSSSARFLLSIFAYHDILSSVSRGSRPFLDHGAEFDAIEGVTSMQSIAKVLHVVARISELQVAKTERGLVNDPAFIRRHQILGAWHEKALLDLDLSNLSIDGKVESTDVRFTAEAYRHAAFIYLYRVWLDFGAPHPTTLGHVEQCITCIEKVDVGSPLVSSHIWPLFTAGCEAVSVEQRQFVRDRFTAMFRSRKFPVMKRIIQDIEDVWACKDLEQIVGGQDGMAKVDCIQVILRQRGREVDLA</sequence>
<dbReference type="EMBL" id="MU002012">
    <property type="protein sequence ID" value="KAF2791580.1"/>
    <property type="molecule type" value="Genomic_DNA"/>
</dbReference>
<dbReference type="Gene3D" id="4.10.240.10">
    <property type="entry name" value="Zn(2)-C6 fungal-type DNA-binding domain"/>
    <property type="match status" value="1"/>
</dbReference>
<evidence type="ECO:0000256" key="1">
    <source>
        <dbReference type="ARBA" id="ARBA00004123"/>
    </source>
</evidence>
<dbReference type="GO" id="GO:0005634">
    <property type="term" value="C:nucleus"/>
    <property type="evidence" value="ECO:0007669"/>
    <property type="project" value="UniProtKB-SubCell"/>
</dbReference>
<evidence type="ECO:0000313" key="5">
    <source>
        <dbReference type="EMBL" id="KAF2791580.1"/>
    </source>
</evidence>
<dbReference type="Pfam" id="PF11951">
    <property type="entry name" value="Fungal_trans_2"/>
    <property type="match status" value="1"/>
</dbReference>
<reference evidence="5" key="1">
    <citation type="journal article" date="2020" name="Stud. Mycol.">
        <title>101 Dothideomycetes genomes: a test case for predicting lifestyles and emergence of pathogens.</title>
        <authorList>
            <person name="Haridas S."/>
            <person name="Albert R."/>
            <person name="Binder M."/>
            <person name="Bloem J."/>
            <person name="Labutti K."/>
            <person name="Salamov A."/>
            <person name="Andreopoulos B."/>
            <person name="Baker S."/>
            <person name="Barry K."/>
            <person name="Bills G."/>
            <person name="Bluhm B."/>
            <person name="Cannon C."/>
            <person name="Castanera R."/>
            <person name="Culley D."/>
            <person name="Daum C."/>
            <person name="Ezra D."/>
            <person name="Gonzalez J."/>
            <person name="Henrissat B."/>
            <person name="Kuo A."/>
            <person name="Liang C."/>
            <person name="Lipzen A."/>
            <person name="Lutzoni F."/>
            <person name="Magnuson J."/>
            <person name="Mondo S."/>
            <person name="Nolan M."/>
            <person name="Ohm R."/>
            <person name="Pangilinan J."/>
            <person name="Park H.-J."/>
            <person name="Ramirez L."/>
            <person name="Alfaro M."/>
            <person name="Sun H."/>
            <person name="Tritt A."/>
            <person name="Yoshinaga Y."/>
            <person name="Zwiers L.-H."/>
            <person name="Turgeon B."/>
            <person name="Goodwin S."/>
            <person name="Spatafora J."/>
            <person name="Crous P."/>
            <person name="Grigoriev I."/>
        </authorList>
    </citation>
    <scope>NUCLEOTIDE SEQUENCE</scope>
    <source>
        <strain evidence="5">CBS 109.77</strain>
    </source>
</reference>
<dbReference type="SUPFAM" id="SSF57701">
    <property type="entry name" value="Zn2/Cys6 DNA-binding domain"/>
    <property type="match status" value="1"/>
</dbReference>
<dbReference type="GO" id="GO:0045944">
    <property type="term" value="P:positive regulation of transcription by RNA polymerase II"/>
    <property type="evidence" value="ECO:0007669"/>
    <property type="project" value="TreeGrafter"/>
</dbReference>
<name>A0A6A6X4Z5_9PLEO</name>
<protein>
    <recommendedName>
        <fullName evidence="4">Zn(2)-C6 fungal-type domain-containing protein</fullName>
    </recommendedName>
</protein>
<keyword evidence="6" id="KW-1185">Reference proteome</keyword>
<dbReference type="InterPro" id="IPR001138">
    <property type="entry name" value="Zn2Cys6_DnaBD"/>
</dbReference>
<gene>
    <name evidence="5" type="ORF">K505DRAFT_248622</name>
</gene>
<dbReference type="InterPro" id="IPR036864">
    <property type="entry name" value="Zn2-C6_fun-type_DNA-bd_sf"/>
</dbReference>
<dbReference type="AlphaFoldDB" id="A0A6A6X4Z5"/>
<dbReference type="InterPro" id="IPR021858">
    <property type="entry name" value="Fun_TF"/>
</dbReference>
<evidence type="ECO:0000256" key="2">
    <source>
        <dbReference type="ARBA" id="ARBA00023242"/>
    </source>
</evidence>
<feature type="domain" description="Zn(2)-C6 fungal-type" evidence="4">
    <location>
        <begin position="11"/>
        <end position="39"/>
    </location>
</feature>
<feature type="compositionally biased region" description="Polar residues" evidence="3">
    <location>
        <begin position="69"/>
        <end position="83"/>
    </location>
</feature>